<dbReference type="InterPro" id="IPR013094">
    <property type="entry name" value="AB_hydrolase_3"/>
</dbReference>
<evidence type="ECO:0000256" key="2">
    <source>
        <dbReference type="ARBA" id="ARBA00022801"/>
    </source>
</evidence>
<organism evidence="5 6">
    <name type="scientific">Streptomyces rapamycinicus (strain ATCC 29253 / DSM 41530 / NRRL 5491 / AYB-994)</name>
    <name type="common">Streptomyces hygroscopicus (strain ATCC 29253)</name>
    <dbReference type="NCBI Taxonomy" id="1343740"/>
    <lineage>
        <taxon>Bacteria</taxon>
        <taxon>Bacillati</taxon>
        <taxon>Actinomycetota</taxon>
        <taxon>Actinomycetes</taxon>
        <taxon>Kitasatosporales</taxon>
        <taxon>Streptomycetaceae</taxon>
        <taxon>Streptomyces</taxon>
        <taxon>Streptomyces violaceusniger group</taxon>
    </lineage>
</organism>
<gene>
    <name evidence="5" type="ORF">D3C57_150305</name>
</gene>
<dbReference type="InterPro" id="IPR033140">
    <property type="entry name" value="Lipase_GDXG_put_SER_AS"/>
</dbReference>
<feature type="active site" evidence="3">
    <location>
        <position position="160"/>
    </location>
</feature>
<dbReference type="InterPro" id="IPR050300">
    <property type="entry name" value="GDXG_lipolytic_enzyme"/>
</dbReference>
<sequence length="320" mass="34783">MPLDEASTAIVARIDETMARIGTEITDPAEARLLTATPPEALANPTPVGSVEDRTIPGPHGYEVPVRVYRPLDESADPPPVMLFCHGGGWVLGDLDGHDGICRQLSNRVGCVVVSVDYRLAPEHGFPAPLEDMYAALVWTAAHGDDLRVDPTRLIVAGDSSGGNLAAAAALLARDRNGPPIAFQLLVYPVVDHDFGRDSYVENGSGYPLSADLIRWFWDNYADESVRLNPYATPMRAPDLANLPPAHIVSAQYDVLRDEDEAYARRLRDAGVTVSLRCYPGAFHGFFGFGARLPVARKAFDDAVRQVRAVLDTRVTSARR</sequence>
<dbReference type="KEGG" id="src:M271_44470"/>
<dbReference type="PROSITE" id="PS01174">
    <property type="entry name" value="LIPASE_GDXG_SER"/>
    <property type="match status" value="1"/>
</dbReference>
<comment type="similarity">
    <text evidence="1">Belongs to the 'GDXG' lipolytic enzyme family.</text>
</comment>
<reference evidence="5 6" key="1">
    <citation type="journal article" date="2018" name="J. Biol. Chem.">
        <title>Discovery of the actinoplanic acid pathway in Streptomyces rapamycinicus reveals a genetically conserved synergism with rapamycin.</title>
        <authorList>
            <person name="Mrak P."/>
            <person name="Krastel P."/>
            <person name="Pivk Lukancic P."/>
            <person name="Tao J."/>
            <person name="Pistorius D."/>
            <person name="Moore C.M."/>
        </authorList>
    </citation>
    <scope>NUCLEOTIDE SEQUENCE [LARGE SCALE GENOMIC DNA]</scope>
    <source>
        <strain evidence="5 6">NRRL 5491</strain>
    </source>
</reference>
<dbReference type="SUPFAM" id="SSF53474">
    <property type="entry name" value="alpha/beta-Hydrolases"/>
    <property type="match status" value="1"/>
</dbReference>
<evidence type="ECO:0000256" key="1">
    <source>
        <dbReference type="ARBA" id="ARBA00010515"/>
    </source>
</evidence>
<keyword evidence="2" id="KW-0378">Hydrolase</keyword>
<dbReference type="eggNOG" id="COG0657">
    <property type="taxonomic scope" value="Bacteria"/>
</dbReference>
<dbReference type="Proteomes" id="UP000281594">
    <property type="component" value="Unassembled WGS sequence"/>
</dbReference>
<accession>A0A0A0NL13</accession>
<dbReference type="STRING" id="1343740.M271_44470"/>
<dbReference type="AlphaFoldDB" id="A0A0A0NL13"/>
<dbReference type="Gene3D" id="3.40.50.1820">
    <property type="entry name" value="alpha/beta hydrolase"/>
    <property type="match status" value="1"/>
</dbReference>
<evidence type="ECO:0000313" key="5">
    <source>
        <dbReference type="EMBL" id="RLV72906.1"/>
    </source>
</evidence>
<dbReference type="GO" id="GO:0016787">
    <property type="term" value="F:hydrolase activity"/>
    <property type="evidence" value="ECO:0007669"/>
    <property type="project" value="UniProtKB-KW"/>
</dbReference>
<dbReference type="PANTHER" id="PTHR48081:SF8">
    <property type="entry name" value="ALPHA_BETA HYDROLASE FOLD-3 DOMAIN-CONTAINING PROTEIN-RELATED"/>
    <property type="match status" value="1"/>
</dbReference>
<protein>
    <recommendedName>
        <fullName evidence="4">Alpha/beta hydrolase fold-3 domain-containing protein</fullName>
    </recommendedName>
</protein>
<dbReference type="EMBL" id="QYCY01000004">
    <property type="protein sequence ID" value="RLV72906.1"/>
    <property type="molecule type" value="Genomic_DNA"/>
</dbReference>
<proteinExistence type="inferred from homology"/>
<dbReference type="FunFam" id="3.40.50.1820:FF:000089">
    <property type="entry name" value="Alpha/beta hydrolase"/>
    <property type="match status" value="1"/>
</dbReference>
<dbReference type="HOGENOM" id="CLU_012494_6_4_11"/>
<dbReference type="InterPro" id="IPR029058">
    <property type="entry name" value="AB_hydrolase_fold"/>
</dbReference>
<evidence type="ECO:0000256" key="3">
    <source>
        <dbReference type="PROSITE-ProRule" id="PRU10038"/>
    </source>
</evidence>
<evidence type="ECO:0000259" key="4">
    <source>
        <dbReference type="Pfam" id="PF07859"/>
    </source>
</evidence>
<evidence type="ECO:0000313" key="6">
    <source>
        <dbReference type="Proteomes" id="UP000281594"/>
    </source>
</evidence>
<feature type="domain" description="Alpha/beta hydrolase fold-3" evidence="4">
    <location>
        <begin position="82"/>
        <end position="287"/>
    </location>
</feature>
<dbReference type="PANTHER" id="PTHR48081">
    <property type="entry name" value="AB HYDROLASE SUPERFAMILY PROTEIN C4A8.06C"/>
    <property type="match status" value="1"/>
</dbReference>
<dbReference type="Pfam" id="PF07859">
    <property type="entry name" value="Abhydrolase_3"/>
    <property type="match status" value="1"/>
</dbReference>
<dbReference type="RefSeq" id="WP_020873743.1">
    <property type="nucleotide sequence ID" value="NC_022785.1"/>
</dbReference>
<comment type="caution">
    <text evidence="5">The sequence shown here is derived from an EMBL/GenBank/DDBJ whole genome shotgun (WGS) entry which is preliminary data.</text>
</comment>
<dbReference type="ESTHER" id="9actn-a0a0a0nl13">
    <property type="family name" value="Hormone-sensitive_lipase_like"/>
</dbReference>
<name>A0A0A0NL13_STRRN</name>